<organism evidence="1">
    <name type="scientific">Cucumis melo</name>
    <name type="common">Muskmelon</name>
    <dbReference type="NCBI Taxonomy" id="3656"/>
    <lineage>
        <taxon>Eukaryota</taxon>
        <taxon>Viridiplantae</taxon>
        <taxon>Streptophyta</taxon>
        <taxon>Embryophyta</taxon>
        <taxon>Tracheophyta</taxon>
        <taxon>Spermatophyta</taxon>
        <taxon>Magnoliopsida</taxon>
        <taxon>eudicotyledons</taxon>
        <taxon>Gunneridae</taxon>
        <taxon>Pentapetalae</taxon>
        <taxon>rosids</taxon>
        <taxon>fabids</taxon>
        <taxon>Cucurbitales</taxon>
        <taxon>Cucurbitaceae</taxon>
        <taxon>Benincaseae</taxon>
        <taxon>Cucumis</taxon>
    </lineage>
</organism>
<evidence type="ECO:0000313" key="1">
    <source>
        <dbReference type="EnsemblPlants" id="MELO3C034288.2.1"/>
    </source>
</evidence>
<protein>
    <submittedName>
        <fullName evidence="1">Uncharacterized protein</fullName>
    </submittedName>
</protein>
<dbReference type="Gramene" id="MELO3C034288.2.1">
    <property type="protein sequence ID" value="MELO3C034288.2.1"/>
    <property type="gene ID" value="MELO3C034288.2"/>
</dbReference>
<name>A0A9I9EIM7_CUCME</name>
<proteinExistence type="predicted"/>
<reference evidence="1" key="1">
    <citation type="submission" date="2023-03" db="UniProtKB">
        <authorList>
            <consortium name="EnsemblPlants"/>
        </authorList>
    </citation>
    <scope>IDENTIFICATION</scope>
</reference>
<dbReference type="AlphaFoldDB" id="A0A9I9EIM7"/>
<accession>A0A9I9EIM7</accession>
<dbReference type="EnsemblPlants" id="MELO3C034288.2.1">
    <property type="protein sequence ID" value="MELO3C034288.2.1"/>
    <property type="gene ID" value="MELO3C034288.2"/>
</dbReference>
<sequence>PILLQLGQGHSVIVVPSVLLQPNVHSFQTSSAERVGQALHVVLAPELAKLLPKNRLFLSKGPGVAVMKLYVWR</sequence>